<evidence type="ECO:0000313" key="3">
    <source>
        <dbReference type="Proteomes" id="UP000256970"/>
    </source>
</evidence>
<reference evidence="2 3" key="1">
    <citation type="submission" date="2016-10" db="EMBL/GenBank/DDBJ databases">
        <authorList>
            <person name="Cai Z."/>
        </authorList>
    </citation>
    <scope>NUCLEOTIDE SEQUENCE [LARGE SCALE GENOMIC DNA]</scope>
</reference>
<accession>A0A383VQA4</accession>
<organism evidence="2 3">
    <name type="scientific">Tetradesmus obliquus</name>
    <name type="common">Green alga</name>
    <name type="synonym">Acutodesmus obliquus</name>
    <dbReference type="NCBI Taxonomy" id="3088"/>
    <lineage>
        <taxon>Eukaryota</taxon>
        <taxon>Viridiplantae</taxon>
        <taxon>Chlorophyta</taxon>
        <taxon>core chlorophytes</taxon>
        <taxon>Chlorophyceae</taxon>
        <taxon>CS clade</taxon>
        <taxon>Sphaeropleales</taxon>
        <taxon>Scenedesmaceae</taxon>
        <taxon>Tetradesmus</taxon>
    </lineage>
</organism>
<keyword evidence="3" id="KW-1185">Reference proteome</keyword>
<feature type="region of interest" description="Disordered" evidence="1">
    <location>
        <begin position="1"/>
        <end position="47"/>
    </location>
</feature>
<evidence type="ECO:0000256" key="1">
    <source>
        <dbReference type="SAM" id="MobiDB-lite"/>
    </source>
</evidence>
<sequence length="73" mass="8193">MQKRSASASAQHQQQHQHQQQPQQQQQQSKQPSWLMPWQTGDRTAGRQVALAVKAKRTPIGGFAQHSLAKAPK</sequence>
<name>A0A383VQA4_TETOB</name>
<dbReference type="AlphaFoldDB" id="A0A383VQA4"/>
<feature type="compositionally biased region" description="Low complexity" evidence="1">
    <location>
        <begin position="1"/>
        <end position="33"/>
    </location>
</feature>
<dbReference type="EMBL" id="FNXT01000768">
    <property type="protein sequence ID" value="SZX67070.1"/>
    <property type="molecule type" value="Genomic_DNA"/>
</dbReference>
<proteinExistence type="predicted"/>
<protein>
    <submittedName>
        <fullName evidence="2">Uncharacterized protein</fullName>
    </submittedName>
</protein>
<gene>
    <name evidence="2" type="ORF">BQ4739_LOCUS7495</name>
</gene>
<evidence type="ECO:0000313" key="2">
    <source>
        <dbReference type="EMBL" id="SZX67070.1"/>
    </source>
</evidence>
<dbReference type="Proteomes" id="UP000256970">
    <property type="component" value="Unassembled WGS sequence"/>
</dbReference>